<dbReference type="Proteomes" id="UP001454036">
    <property type="component" value="Unassembled WGS sequence"/>
</dbReference>
<feature type="compositionally biased region" description="Polar residues" evidence="1">
    <location>
        <begin position="113"/>
        <end position="136"/>
    </location>
</feature>
<proteinExistence type="predicted"/>
<accession>A0AAV3R9Z5</accession>
<protein>
    <submittedName>
        <fullName evidence="2">Uncharacterized protein</fullName>
    </submittedName>
</protein>
<gene>
    <name evidence="2" type="ORF">LIER_26475</name>
</gene>
<evidence type="ECO:0000256" key="1">
    <source>
        <dbReference type="SAM" id="MobiDB-lite"/>
    </source>
</evidence>
<dbReference type="AlphaFoldDB" id="A0AAV3R9Z5"/>
<evidence type="ECO:0000313" key="2">
    <source>
        <dbReference type="EMBL" id="GAA0172704.1"/>
    </source>
</evidence>
<reference evidence="2 3" key="1">
    <citation type="submission" date="2024-01" db="EMBL/GenBank/DDBJ databases">
        <title>The complete chloroplast genome sequence of Lithospermum erythrorhizon: insights into the phylogenetic relationship among Boraginaceae species and the maternal lineages of purple gromwells.</title>
        <authorList>
            <person name="Okada T."/>
            <person name="Watanabe K."/>
        </authorList>
    </citation>
    <scope>NUCLEOTIDE SEQUENCE [LARGE SCALE GENOMIC DNA]</scope>
</reference>
<comment type="caution">
    <text evidence="2">The sequence shown here is derived from an EMBL/GenBank/DDBJ whole genome shotgun (WGS) entry which is preliminary data.</text>
</comment>
<dbReference type="EMBL" id="BAABME010008245">
    <property type="protein sequence ID" value="GAA0172704.1"/>
    <property type="molecule type" value="Genomic_DNA"/>
</dbReference>
<sequence>MQNRLLEATLTMQGSPRSLEELKILDYIKPQNPNLHNIQVPPAPSYLDDGGLTTHGGPQNPSKANPQALPSSKPSTVDFGHSQNPYAVNSLQAPPATTSLDGDGFNTLGVPHNPTTASPQAPPTLSSNPTSVPYNKLQNNILPTPSASSSLDGGGLNIHGGPQIPYYAKPQALHTISSKTNNTEQNPISIFEQSPSNPKLSYARASMGDVSSSSLATYDCSSVANLRPVAIHDGRPSVVSKNPTKYATSAR</sequence>
<name>A0AAV3R9Z5_LITER</name>
<feature type="region of interest" description="Disordered" evidence="1">
    <location>
        <begin position="35"/>
        <end position="136"/>
    </location>
</feature>
<evidence type="ECO:0000313" key="3">
    <source>
        <dbReference type="Proteomes" id="UP001454036"/>
    </source>
</evidence>
<keyword evidence="3" id="KW-1185">Reference proteome</keyword>
<feature type="compositionally biased region" description="Polar residues" evidence="1">
    <location>
        <begin position="56"/>
        <end position="100"/>
    </location>
</feature>
<organism evidence="2 3">
    <name type="scientific">Lithospermum erythrorhizon</name>
    <name type="common">Purple gromwell</name>
    <name type="synonym">Lithospermum officinale var. erythrorhizon</name>
    <dbReference type="NCBI Taxonomy" id="34254"/>
    <lineage>
        <taxon>Eukaryota</taxon>
        <taxon>Viridiplantae</taxon>
        <taxon>Streptophyta</taxon>
        <taxon>Embryophyta</taxon>
        <taxon>Tracheophyta</taxon>
        <taxon>Spermatophyta</taxon>
        <taxon>Magnoliopsida</taxon>
        <taxon>eudicotyledons</taxon>
        <taxon>Gunneridae</taxon>
        <taxon>Pentapetalae</taxon>
        <taxon>asterids</taxon>
        <taxon>lamiids</taxon>
        <taxon>Boraginales</taxon>
        <taxon>Boraginaceae</taxon>
        <taxon>Boraginoideae</taxon>
        <taxon>Lithospermeae</taxon>
        <taxon>Lithospermum</taxon>
    </lineage>
</organism>